<sequence length="490" mass="51914">MPAGRLHRAFSILPSVYRIIAATNLRRRRRPMQFQTLFQPALERPVQAALLGAGEFGLSLIAQARRMRGLDIVAAYDLDPARVSAALTEMGMPHRRCSNAAEAEAARAAGALALCERLDDLLRLPLGMVVEATGHAEAGAAHAEAAIAAGIGVAMVSKEAECVVGPELARQAAAAGVPYTLVDGDQPALLIGLVSWARLLGLPIVAAGKSSEYDFVLDPATETVTWLEQRVHAPGMLRHWALGQDAAATVEAREALLSSLPLRTVPDSCEMTLVANATGILPDRDTFHAPLARTVELPELYGPRDTGGLLSGPGRLDVFNCLRRPDEASFAGGVYVVVELADARTGGLFAGKGIPVSADRRRALIYNPSHLLGVEAPTSIMAAGAMRHSMVGPDYAQRVDLLAQATRDLPAGHVLAIEGTRHAVPGLEPLLRPTMPEAPDAPLPYYMAVGLRLRRAVAAGAVLTRDMVEPPAGSTLWRLRAAQEARLPAG</sequence>
<dbReference type="InterPro" id="IPR013974">
    <property type="entry name" value="SAF"/>
</dbReference>
<dbReference type="PANTHER" id="PTHR37850:SF3">
    <property type="entry name" value="BLR7815 PROTEIN"/>
    <property type="match status" value="1"/>
</dbReference>
<reference evidence="3" key="1">
    <citation type="submission" date="2017-10" db="EMBL/GenBank/DDBJ databases">
        <authorList>
            <person name="Toshchakov S.V."/>
            <person name="Goeva M.A."/>
        </authorList>
    </citation>
    <scope>NUCLEOTIDE SEQUENCE [LARGE SCALE GENOMIC DNA]</scope>
    <source>
        <strain evidence="3">JR1/69-1-13</strain>
    </source>
</reference>
<dbReference type="Gene3D" id="3.40.50.720">
    <property type="entry name" value="NAD(P)-binding Rossmann-like Domain"/>
    <property type="match status" value="1"/>
</dbReference>
<feature type="domain" description="SAF" evidence="1">
    <location>
        <begin position="400"/>
        <end position="469"/>
    </location>
</feature>
<dbReference type="SMART" id="SM00858">
    <property type="entry name" value="SAF"/>
    <property type="match status" value="1"/>
</dbReference>
<protein>
    <recommendedName>
        <fullName evidence="1">SAF domain-containing protein</fullName>
    </recommendedName>
</protein>
<dbReference type="EMBL" id="PDOA01000039">
    <property type="protein sequence ID" value="PWC26444.1"/>
    <property type="molecule type" value="Genomic_DNA"/>
</dbReference>
<dbReference type="InterPro" id="IPR036291">
    <property type="entry name" value="NAD(P)-bd_dom_sf"/>
</dbReference>
<evidence type="ECO:0000259" key="1">
    <source>
        <dbReference type="SMART" id="SM00858"/>
    </source>
</evidence>
<dbReference type="GO" id="GO:0050661">
    <property type="term" value="F:NADP binding"/>
    <property type="evidence" value="ECO:0007669"/>
    <property type="project" value="InterPro"/>
</dbReference>
<dbReference type="Pfam" id="PF03447">
    <property type="entry name" value="NAD_binding_3"/>
    <property type="match status" value="1"/>
</dbReference>
<dbReference type="Pfam" id="PF21135">
    <property type="entry name" value="DRL_cat"/>
    <property type="match status" value="1"/>
</dbReference>
<organism evidence="2 3">
    <name type="scientific">Teichococcus aestuarii</name>
    <dbReference type="NCBI Taxonomy" id="568898"/>
    <lineage>
        <taxon>Bacteria</taxon>
        <taxon>Pseudomonadati</taxon>
        <taxon>Pseudomonadota</taxon>
        <taxon>Alphaproteobacteria</taxon>
        <taxon>Acetobacterales</taxon>
        <taxon>Roseomonadaceae</taxon>
        <taxon>Roseomonas</taxon>
    </lineage>
</organism>
<dbReference type="OrthoDB" id="9777844at2"/>
<name>A0A2U1UXP8_9PROT</name>
<accession>A0A2U1UXP8</accession>
<dbReference type="PANTHER" id="PTHR37850">
    <property type="entry name" value="STRU PROTEIN"/>
    <property type="match status" value="1"/>
</dbReference>
<keyword evidence="3" id="KW-1185">Reference proteome</keyword>
<dbReference type="AlphaFoldDB" id="A0A2U1UXP8"/>
<gene>
    <name evidence="2" type="ORF">CR165_23145</name>
</gene>
<evidence type="ECO:0000313" key="2">
    <source>
        <dbReference type="EMBL" id="PWC26444.1"/>
    </source>
</evidence>
<dbReference type="InterPro" id="IPR048423">
    <property type="entry name" value="DRL_cat"/>
</dbReference>
<dbReference type="Proteomes" id="UP000245048">
    <property type="component" value="Unassembled WGS sequence"/>
</dbReference>
<comment type="caution">
    <text evidence="2">The sequence shown here is derived from an EMBL/GenBank/DDBJ whole genome shotgun (WGS) entry which is preliminary data.</text>
</comment>
<dbReference type="SUPFAM" id="SSF51735">
    <property type="entry name" value="NAD(P)-binding Rossmann-fold domains"/>
    <property type="match status" value="1"/>
</dbReference>
<proteinExistence type="predicted"/>
<dbReference type="Pfam" id="PF08666">
    <property type="entry name" value="SAF"/>
    <property type="match status" value="1"/>
</dbReference>
<dbReference type="GO" id="GO:0016491">
    <property type="term" value="F:oxidoreductase activity"/>
    <property type="evidence" value="ECO:0007669"/>
    <property type="project" value="InterPro"/>
</dbReference>
<dbReference type="InterPro" id="IPR005106">
    <property type="entry name" value="Asp/hSer_DH_NAD-bd"/>
</dbReference>
<evidence type="ECO:0000313" key="3">
    <source>
        <dbReference type="Proteomes" id="UP000245048"/>
    </source>
</evidence>